<dbReference type="SUPFAM" id="SSF88946">
    <property type="entry name" value="Sigma2 domain of RNA polymerase sigma factors"/>
    <property type="match status" value="1"/>
</dbReference>
<dbReference type="InterPro" id="IPR013325">
    <property type="entry name" value="RNA_pol_sigma_r2"/>
</dbReference>
<dbReference type="Gene3D" id="1.10.10.10">
    <property type="entry name" value="Winged helix-like DNA-binding domain superfamily/Winged helix DNA-binding domain"/>
    <property type="match status" value="1"/>
</dbReference>
<dbReference type="GO" id="GO:0006352">
    <property type="term" value="P:DNA-templated transcription initiation"/>
    <property type="evidence" value="ECO:0007669"/>
    <property type="project" value="InterPro"/>
</dbReference>
<dbReference type="RefSeq" id="WP_015828443.1">
    <property type="nucleotide sequence ID" value="NC_012982.1"/>
</dbReference>
<evidence type="ECO:0000313" key="8">
    <source>
        <dbReference type="Proteomes" id="UP000002745"/>
    </source>
</evidence>
<evidence type="ECO:0000313" key="7">
    <source>
        <dbReference type="EMBL" id="ACT60293.1"/>
    </source>
</evidence>
<name>C6XPM8_HIRBI</name>
<dbReference type="HOGENOM" id="CLU_047691_12_2_5"/>
<accession>C6XPM8</accession>
<keyword evidence="4" id="KW-0804">Transcription</keyword>
<dbReference type="eggNOG" id="COG1595">
    <property type="taxonomic scope" value="Bacteria"/>
</dbReference>
<dbReference type="AlphaFoldDB" id="C6XPM8"/>
<organism evidence="7 8">
    <name type="scientific">Hirschia baltica (strain ATCC 49814 / DSM 5838 / IFAM 1418)</name>
    <dbReference type="NCBI Taxonomy" id="582402"/>
    <lineage>
        <taxon>Bacteria</taxon>
        <taxon>Pseudomonadati</taxon>
        <taxon>Pseudomonadota</taxon>
        <taxon>Alphaproteobacteria</taxon>
        <taxon>Hyphomonadales</taxon>
        <taxon>Hyphomonadaceae</taxon>
        <taxon>Hirschia</taxon>
    </lineage>
</organism>
<gene>
    <name evidence="7" type="ordered locus">Hbal_2618</name>
</gene>
<evidence type="ECO:0000256" key="4">
    <source>
        <dbReference type="ARBA" id="ARBA00023163"/>
    </source>
</evidence>
<reference evidence="8" key="1">
    <citation type="journal article" date="2011" name="J. Bacteriol.">
        <title>Genome sequences of eight morphologically diverse alphaproteobacteria.</title>
        <authorList>
            <consortium name="US DOE Joint Genome Institute"/>
            <person name="Brown P.J."/>
            <person name="Kysela D.T."/>
            <person name="Buechlein A."/>
            <person name="Hemmerich C."/>
            <person name="Brun Y.V."/>
        </authorList>
    </citation>
    <scope>NUCLEOTIDE SEQUENCE [LARGE SCALE GENOMIC DNA]</scope>
    <source>
        <strain evidence="8">ATCC 49814 / DSM 5838 / IFAM 1418</strain>
    </source>
</reference>
<feature type="region of interest" description="Disordered" evidence="5">
    <location>
        <begin position="169"/>
        <end position="199"/>
    </location>
</feature>
<dbReference type="PANTHER" id="PTHR43133:SF63">
    <property type="entry name" value="RNA POLYMERASE SIGMA FACTOR FECI-RELATED"/>
    <property type="match status" value="1"/>
</dbReference>
<proteinExistence type="inferred from homology"/>
<dbReference type="InterPro" id="IPR013324">
    <property type="entry name" value="RNA_pol_sigma_r3/r4-like"/>
</dbReference>
<feature type="compositionally biased region" description="Polar residues" evidence="5">
    <location>
        <begin position="187"/>
        <end position="199"/>
    </location>
</feature>
<dbReference type="InterPro" id="IPR039425">
    <property type="entry name" value="RNA_pol_sigma-70-like"/>
</dbReference>
<evidence type="ECO:0000259" key="6">
    <source>
        <dbReference type="Pfam" id="PF08281"/>
    </source>
</evidence>
<evidence type="ECO:0000256" key="2">
    <source>
        <dbReference type="ARBA" id="ARBA00023015"/>
    </source>
</evidence>
<dbReference type="KEGG" id="hba:Hbal_2618"/>
<keyword evidence="3" id="KW-0731">Sigma factor</keyword>
<protein>
    <submittedName>
        <fullName evidence="7">RNA polymerase, sigma-24 subunit, ECF subfamily</fullName>
    </submittedName>
</protein>
<dbReference type="GO" id="GO:0016987">
    <property type="term" value="F:sigma factor activity"/>
    <property type="evidence" value="ECO:0007669"/>
    <property type="project" value="UniProtKB-KW"/>
</dbReference>
<feature type="domain" description="RNA polymerase sigma factor 70 region 4 type 2" evidence="6">
    <location>
        <begin position="113"/>
        <end position="159"/>
    </location>
</feature>
<dbReference type="STRING" id="582402.Hbal_2618"/>
<dbReference type="NCBIfam" id="TIGR02937">
    <property type="entry name" value="sigma70-ECF"/>
    <property type="match status" value="1"/>
</dbReference>
<dbReference type="OrthoDB" id="7872444at2"/>
<evidence type="ECO:0000256" key="5">
    <source>
        <dbReference type="SAM" id="MobiDB-lite"/>
    </source>
</evidence>
<dbReference type="Gene3D" id="1.10.1740.10">
    <property type="match status" value="1"/>
</dbReference>
<evidence type="ECO:0000256" key="3">
    <source>
        <dbReference type="ARBA" id="ARBA00023082"/>
    </source>
</evidence>
<sequence length="199" mass="22448">MSKVYAAFLNCEAAIRRTIAKYCPQPADVDELTHETFLKCFAAERKADIREPERLLLFAAKNVALSEIKKKRNTTTDYIEDAPYSTDIVDRNQHDPEQHLNSRRKLAAFTIIIAQLSEDDRKILLMRKIDGMKYSQIATRMNISVSTVQKRLAASLTKCTQNMIATGYTPDEFGGKADSPKPDQAAAETSKTEWNADND</sequence>
<comment type="similarity">
    <text evidence="1">Belongs to the sigma-70 factor family. ECF subfamily.</text>
</comment>
<dbReference type="EMBL" id="CP001678">
    <property type="protein sequence ID" value="ACT60293.1"/>
    <property type="molecule type" value="Genomic_DNA"/>
</dbReference>
<dbReference type="InterPro" id="IPR014284">
    <property type="entry name" value="RNA_pol_sigma-70_dom"/>
</dbReference>
<keyword evidence="2" id="KW-0805">Transcription regulation</keyword>
<dbReference type="PANTHER" id="PTHR43133">
    <property type="entry name" value="RNA POLYMERASE ECF-TYPE SIGMA FACTO"/>
    <property type="match status" value="1"/>
</dbReference>
<dbReference type="InterPro" id="IPR036388">
    <property type="entry name" value="WH-like_DNA-bd_sf"/>
</dbReference>
<dbReference type="Proteomes" id="UP000002745">
    <property type="component" value="Chromosome"/>
</dbReference>
<keyword evidence="8" id="KW-1185">Reference proteome</keyword>
<evidence type="ECO:0000256" key="1">
    <source>
        <dbReference type="ARBA" id="ARBA00010641"/>
    </source>
</evidence>
<dbReference type="CDD" id="cd06171">
    <property type="entry name" value="Sigma70_r4"/>
    <property type="match status" value="1"/>
</dbReference>
<dbReference type="Pfam" id="PF08281">
    <property type="entry name" value="Sigma70_r4_2"/>
    <property type="match status" value="1"/>
</dbReference>
<dbReference type="InterPro" id="IPR013249">
    <property type="entry name" value="RNA_pol_sigma70_r4_t2"/>
</dbReference>
<dbReference type="SUPFAM" id="SSF88659">
    <property type="entry name" value="Sigma3 and sigma4 domains of RNA polymerase sigma factors"/>
    <property type="match status" value="1"/>
</dbReference>
<dbReference type="GO" id="GO:0003677">
    <property type="term" value="F:DNA binding"/>
    <property type="evidence" value="ECO:0007669"/>
    <property type="project" value="InterPro"/>
</dbReference>